<keyword evidence="2" id="KW-1185">Reference proteome</keyword>
<gene>
    <name evidence="1" type="ORF">GEAMG1_0803</name>
</gene>
<name>A0ABM9D7X9_9BACT</name>
<sequence length="240" mass="26515">MKPLSWLTIMLAVLLVPALGHTFNVAGRYDSSEGKMTLQQSGDRVQGRYGNDNGELTGILFDSTLDGFWIENSSSRRCSTPKNGRYYWGRVKLEFSGSGFSGKWGYCEEPLNSTWSGTRLSGGAGMPALPADSADALVIDGGTRLEGVWGSTEGDIRFRQQGNRLSGRYATDNGEIVGTVDNNVLRGFWIEDHSGRRCATPRNGRYFWGRVEFRFNGDSFSGRWGYCDEGLSGSWSGQRK</sequence>
<protein>
    <submittedName>
        <fullName evidence="1">Uncharacterized protein</fullName>
    </submittedName>
</protein>
<evidence type="ECO:0000313" key="2">
    <source>
        <dbReference type="Proteomes" id="UP001295463"/>
    </source>
</evidence>
<proteinExistence type="predicted"/>
<dbReference type="EMBL" id="OW150024">
    <property type="protein sequence ID" value="CAH2030616.1"/>
    <property type="molecule type" value="Genomic_DNA"/>
</dbReference>
<evidence type="ECO:0000313" key="1">
    <source>
        <dbReference type="EMBL" id="CAH2030616.1"/>
    </source>
</evidence>
<accession>A0ABM9D7X9</accession>
<reference evidence="1 2" key="1">
    <citation type="submission" date="2022-03" db="EMBL/GenBank/DDBJ databases">
        <authorList>
            <person name="Koch H."/>
        </authorList>
    </citation>
    <scope>NUCLEOTIDE SEQUENCE [LARGE SCALE GENOMIC DNA]</scope>
    <source>
        <strain evidence="1 2">G1</strain>
    </source>
</reference>
<dbReference type="RefSeq" id="WP_305731538.1">
    <property type="nucleotide sequence ID" value="NZ_OW150024.1"/>
</dbReference>
<dbReference type="Proteomes" id="UP001295463">
    <property type="component" value="Chromosome"/>
</dbReference>
<organism evidence="1 2">
    <name type="scientific">Trichlorobacter ammonificans</name>
    <dbReference type="NCBI Taxonomy" id="2916410"/>
    <lineage>
        <taxon>Bacteria</taxon>
        <taxon>Pseudomonadati</taxon>
        <taxon>Thermodesulfobacteriota</taxon>
        <taxon>Desulfuromonadia</taxon>
        <taxon>Geobacterales</taxon>
        <taxon>Geobacteraceae</taxon>
        <taxon>Trichlorobacter</taxon>
    </lineage>
</organism>